<feature type="compositionally biased region" description="Basic and acidic residues" evidence="1">
    <location>
        <begin position="86"/>
        <end position="120"/>
    </location>
</feature>
<sequence>MTLKGDDKQHDAYRKKKAAQYKEPRALTEDELAEVQAREIAEKRAAKAHVPLAAINRGDFGEGNREREQQEADTAALQRRKHKKEARAEKRAARRAARDEKKAQEYEASKKAFARQRSESLEGASPKSKAKAAKTDESYLGGFFRSLSSLVGVEA</sequence>
<evidence type="ECO:0000256" key="1">
    <source>
        <dbReference type="SAM" id="MobiDB-lite"/>
    </source>
</evidence>
<protein>
    <submittedName>
        <fullName evidence="2">Uncharacterized protein</fullName>
    </submittedName>
</protein>
<feature type="region of interest" description="Disordered" evidence="1">
    <location>
        <begin position="43"/>
        <end position="135"/>
    </location>
</feature>
<reference evidence="2" key="1">
    <citation type="submission" date="2021-01" db="EMBL/GenBank/DDBJ databases">
        <authorList>
            <person name="Corre E."/>
            <person name="Pelletier E."/>
            <person name="Niang G."/>
            <person name="Scheremetjew M."/>
            <person name="Finn R."/>
            <person name="Kale V."/>
            <person name="Holt S."/>
            <person name="Cochrane G."/>
            <person name="Meng A."/>
            <person name="Brown T."/>
            <person name="Cohen L."/>
        </authorList>
    </citation>
    <scope>NUCLEOTIDE SEQUENCE</scope>
    <source>
        <strain evidence="2">CCMP1756</strain>
    </source>
</reference>
<accession>A0A6S8TIK0</accession>
<evidence type="ECO:0000313" key="2">
    <source>
        <dbReference type="EMBL" id="CAE0692102.1"/>
    </source>
</evidence>
<proteinExistence type="predicted"/>
<feature type="compositionally biased region" description="Basic and acidic residues" evidence="1">
    <location>
        <begin position="59"/>
        <end position="70"/>
    </location>
</feature>
<name>A0A6S8TIK0_9STRA</name>
<organism evidence="2">
    <name type="scientific">Pelagomonas calceolata</name>
    <dbReference type="NCBI Taxonomy" id="35677"/>
    <lineage>
        <taxon>Eukaryota</taxon>
        <taxon>Sar</taxon>
        <taxon>Stramenopiles</taxon>
        <taxon>Ochrophyta</taxon>
        <taxon>Pelagophyceae</taxon>
        <taxon>Pelagomonadales</taxon>
        <taxon>Pelagomonadaceae</taxon>
        <taxon>Pelagomonas</taxon>
    </lineage>
</organism>
<feature type="region of interest" description="Disordered" evidence="1">
    <location>
        <begin position="1"/>
        <end position="25"/>
    </location>
</feature>
<dbReference type="EMBL" id="HBIW01008869">
    <property type="protein sequence ID" value="CAE0692102.1"/>
    <property type="molecule type" value="Transcribed_RNA"/>
</dbReference>
<gene>
    <name evidence="2" type="ORF">PCAL00307_LOCUS7538</name>
    <name evidence="3" type="ORF">PCAL00307_LOCUS7539</name>
</gene>
<feature type="compositionally biased region" description="Basic and acidic residues" evidence="1">
    <location>
        <begin position="1"/>
        <end position="12"/>
    </location>
</feature>
<evidence type="ECO:0000313" key="3">
    <source>
        <dbReference type="EMBL" id="CAE0692103.1"/>
    </source>
</evidence>
<dbReference type="AlphaFoldDB" id="A0A6S8TIK0"/>
<dbReference type="EMBL" id="HBIW01008870">
    <property type="protein sequence ID" value="CAE0692103.1"/>
    <property type="molecule type" value="Transcribed_RNA"/>
</dbReference>